<dbReference type="OrthoDB" id="6055966at2759"/>
<sequence>MFRSRINHLIRAYPSLNLRIEVHRDQHKALALLPGLRYDDISYTGQPDLQRLMNIMGRVEHAAMYNTTNPFLDYQSLSRKGIGSYSKGLIMEIRRHFYETTTPKSPMQISLKLTGMMDTMYTIRTSATFGGRQKASIMMKSCNTLVHRESGLTEQIPDWFREKFLHLLPEIPDNYRPVEPPNCIGKTFSHHVVVPLRDTDSSGRTRHPSYVRYFTDNISIAANKNFYPALANMLHDYYTMRLSVVHFSPSVWGDSLLVETFQDPKDELKLHCFVCKNGNINWYGCLEFYEVMFQPEVEPFPFMLEYPSKMGS</sequence>
<evidence type="ECO:0000313" key="1">
    <source>
        <dbReference type="EMBL" id="RUS68668.1"/>
    </source>
</evidence>
<dbReference type="EMBL" id="RQTK01002121">
    <property type="protein sequence ID" value="RUS68668.1"/>
    <property type="molecule type" value="Genomic_DNA"/>
</dbReference>
<accession>A0A3S0ZJ53</accession>
<organism evidence="1 2">
    <name type="scientific">Elysia chlorotica</name>
    <name type="common">Eastern emerald elysia</name>
    <name type="synonym">Sea slug</name>
    <dbReference type="NCBI Taxonomy" id="188477"/>
    <lineage>
        <taxon>Eukaryota</taxon>
        <taxon>Metazoa</taxon>
        <taxon>Spiralia</taxon>
        <taxon>Lophotrochozoa</taxon>
        <taxon>Mollusca</taxon>
        <taxon>Gastropoda</taxon>
        <taxon>Heterobranchia</taxon>
        <taxon>Euthyneura</taxon>
        <taxon>Panpulmonata</taxon>
        <taxon>Sacoglossa</taxon>
        <taxon>Placobranchoidea</taxon>
        <taxon>Plakobranchidae</taxon>
        <taxon>Elysia</taxon>
    </lineage>
</organism>
<comment type="caution">
    <text evidence="1">The sequence shown here is derived from an EMBL/GenBank/DDBJ whole genome shotgun (WGS) entry which is preliminary data.</text>
</comment>
<name>A0A3S0ZJ53_ELYCH</name>
<dbReference type="Gene3D" id="3.10.129.10">
    <property type="entry name" value="Hotdog Thioesterase"/>
    <property type="match status" value="1"/>
</dbReference>
<protein>
    <submittedName>
        <fullName evidence="1">Uncharacterized protein</fullName>
    </submittedName>
</protein>
<dbReference type="PANTHER" id="PTHR34487">
    <property type="entry name" value="ACYL-ACP THIOESTERASE"/>
    <property type="match status" value="1"/>
</dbReference>
<dbReference type="AlphaFoldDB" id="A0A3S0ZJ53"/>
<dbReference type="Proteomes" id="UP000271974">
    <property type="component" value="Unassembled WGS sequence"/>
</dbReference>
<dbReference type="PANTHER" id="PTHR34487:SF1">
    <property type="entry name" value="ACYL-ACP THIOESTERASE"/>
    <property type="match status" value="1"/>
</dbReference>
<evidence type="ECO:0000313" key="2">
    <source>
        <dbReference type="Proteomes" id="UP000271974"/>
    </source>
</evidence>
<dbReference type="InterPro" id="IPR029069">
    <property type="entry name" value="HotDog_dom_sf"/>
</dbReference>
<proteinExistence type="predicted"/>
<keyword evidence="2" id="KW-1185">Reference proteome</keyword>
<dbReference type="SUPFAM" id="SSF54637">
    <property type="entry name" value="Thioesterase/thiol ester dehydrase-isomerase"/>
    <property type="match status" value="1"/>
</dbReference>
<gene>
    <name evidence="1" type="ORF">EGW08_023569</name>
</gene>
<reference evidence="1 2" key="1">
    <citation type="submission" date="2019-01" db="EMBL/GenBank/DDBJ databases">
        <title>A draft genome assembly of the solar-powered sea slug Elysia chlorotica.</title>
        <authorList>
            <person name="Cai H."/>
            <person name="Li Q."/>
            <person name="Fang X."/>
            <person name="Li J."/>
            <person name="Curtis N.E."/>
            <person name="Altenburger A."/>
            <person name="Shibata T."/>
            <person name="Feng M."/>
            <person name="Maeda T."/>
            <person name="Schwartz J.A."/>
            <person name="Shigenobu S."/>
            <person name="Lundholm N."/>
            <person name="Nishiyama T."/>
            <person name="Yang H."/>
            <person name="Hasebe M."/>
            <person name="Li S."/>
            <person name="Pierce S.K."/>
            <person name="Wang J."/>
        </authorList>
    </citation>
    <scope>NUCLEOTIDE SEQUENCE [LARGE SCALE GENOMIC DNA]</scope>
    <source>
        <strain evidence="1">EC2010</strain>
        <tissue evidence="1">Whole organism of an adult</tissue>
    </source>
</reference>